<keyword evidence="3" id="KW-0677">Repeat</keyword>
<dbReference type="GO" id="GO:0000480">
    <property type="term" value="P:endonucleolytic cleavage in 5'-ETS of tricistronic rRNA transcript (SSU-rRNA, 5.8S rRNA, LSU-rRNA)"/>
    <property type="evidence" value="ECO:0007669"/>
    <property type="project" value="TreeGrafter"/>
</dbReference>
<accession>A0A1I8AMT8</accession>
<protein>
    <submittedName>
        <fullName evidence="8">WD_REPEATS_REGION domain-containing protein</fullName>
    </submittedName>
</protein>
<evidence type="ECO:0000256" key="5">
    <source>
        <dbReference type="PROSITE-ProRule" id="PRU00221"/>
    </source>
</evidence>
<evidence type="ECO:0000256" key="4">
    <source>
        <dbReference type="ARBA" id="ARBA00023242"/>
    </source>
</evidence>
<keyword evidence="7" id="KW-1185">Reference proteome</keyword>
<dbReference type="Pfam" id="PF08625">
    <property type="entry name" value="Utp13"/>
    <property type="match status" value="1"/>
</dbReference>
<organism evidence="7 8">
    <name type="scientific">Steinernema glaseri</name>
    <dbReference type="NCBI Taxonomy" id="37863"/>
    <lineage>
        <taxon>Eukaryota</taxon>
        <taxon>Metazoa</taxon>
        <taxon>Ecdysozoa</taxon>
        <taxon>Nematoda</taxon>
        <taxon>Chromadorea</taxon>
        <taxon>Rhabditida</taxon>
        <taxon>Tylenchina</taxon>
        <taxon>Panagrolaimomorpha</taxon>
        <taxon>Strongyloidoidea</taxon>
        <taxon>Steinernematidae</taxon>
        <taxon>Steinernema</taxon>
    </lineage>
</organism>
<name>A0A1I8AMT8_9BILA</name>
<feature type="repeat" description="WD" evidence="5">
    <location>
        <begin position="553"/>
        <end position="594"/>
    </location>
</feature>
<evidence type="ECO:0000256" key="2">
    <source>
        <dbReference type="ARBA" id="ARBA00022574"/>
    </source>
</evidence>
<feature type="repeat" description="WD" evidence="5">
    <location>
        <begin position="507"/>
        <end position="548"/>
    </location>
</feature>
<dbReference type="Proteomes" id="UP000095287">
    <property type="component" value="Unplaced"/>
</dbReference>
<dbReference type="InterPro" id="IPR011044">
    <property type="entry name" value="Quino_amine_DH_bsu"/>
</dbReference>
<comment type="subcellular location">
    <subcellularLocation>
        <location evidence="1">Nucleus</location>
        <location evidence="1">Nucleolus</location>
    </subcellularLocation>
</comment>
<dbReference type="InterPro" id="IPR015943">
    <property type="entry name" value="WD40/YVTN_repeat-like_dom_sf"/>
</dbReference>
<dbReference type="InterPro" id="IPR001680">
    <property type="entry name" value="WD40_rpt"/>
</dbReference>
<sequence>MAATPTLSVTMKKEVTDLAEVKKVEVFYTGGTLKWSYDGKIVFTTCANVIKALRIEDADTSYMVGDVSVVDLKVSSFGLSNDGKQIVVAYTNGLLQQYTLPVTEKEPRRREVVDNFEGFGAVRTEDVGLQPTIKRQWKSTHTSPIQVVCFSPSDDSIITGSSDGGIKVWDAKGSFCTYSVGSGPGIVSCIEFIDDLTFFVGYASGTVRLYNIKKKKTLQEWKNHNSQISAIFVNSRDEKLASIVSRDQTMSIVNYQSGAKVKTVPLFEAIESAIPHGAKGLVTIGEQGKVKVFDRHTGKMLQIKTVFSKSGTAIMYNEVEHAFLCASNDENLCIIDADTLSIRKQLAGFNDEIFSVALIADGKFIAAGANSPELRVYDRQSWECYLVEGHSDTIMSTTAAPFNSNVVATCSKDASIIIWKYEPDNTTARDCGLKKIAMATGHDKMIAMATGHDKMVTDVVFSRSHKNPFIVSVSDDMMVKLWSLKEVFDSNVTKGEELLKLTADSTLMAHSKEVTCVDISPNDKLCVTGSMEKVAKLWHINTEKMQLGIAGSLHGHRRGVWSAKFSPNSQNIVTGSGDCTIKIFSISDLTCIQSLSGHESAVLKVAFVNNGHQLVSGDGDGLLKVWSLDNSECTKTIDAHYSKLWGLEVLDTPETTQIVSAGADGRIIVWEDVSDQRRAEEEQRVAERMVNEQKLSNLMQQERYGEALAFALTLTRPYHALKIINKMIDLQSDDLQKVIFGLDDDQIAILLDFTSQWNTNSRNCHAGQTCLNYILRSKTPEEILELPNINTIIKSLVSYSNRHYERLSNVRESCAFLRYTLSRVSLLGSE</sequence>
<dbReference type="AlphaFoldDB" id="A0A1I8AMT8"/>
<dbReference type="CDD" id="cd00200">
    <property type="entry name" value="WD40"/>
    <property type="match status" value="1"/>
</dbReference>
<dbReference type="Pfam" id="PF00400">
    <property type="entry name" value="WD40"/>
    <property type="match status" value="7"/>
</dbReference>
<dbReference type="PANTHER" id="PTHR19854">
    <property type="entry name" value="TRANSDUCIN BETA-LIKE 3"/>
    <property type="match status" value="1"/>
</dbReference>
<dbReference type="PANTHER" id="PTHR19854:SF15">
    <property type="entry name" value="TRANSDUCIN BETA-LIKE PROTEIN 3"/>
    <property type="match status" value="1"/>
</dbReference>
<dbReference type="PROSITE" id="PS50082">
    <property type="entry name" value="WD_REPEATS_2"/>
    <property type="match status" value="6"/>
</dbReference>
<dbReference type="GO" id="GO:0032040">
    <property type="term" value="C:small-subunit processome"/>
    <property type="evidence" value="ECO:0007669"/>
    <property type="project" value="InterPro"/>
</dbReference>
<dbReference type="WBParaSite" id="L893_g7055.t1">
    <property type="protein sequence ID" value="L893_g7055.t1"/>
    <property type="gene ID" value="L893_g7055"/>
</dbReference>
<keyword evidence="2 5" id="KW-0853">WD repeat</keyword>
<feature type="repeat" description="WD" evidence="5">
    <location>
        <begin position="595"/>
        <end position="636"/>
    </location>
</feature>
<proteinExistence type="predicted"/>
<dbReference type="InterPro" id="IPR020472">
    <property type="entry name" value="WD40_PAC1"/>
</dbReference>
<dbReference type="SUPFAM" id="SSF50969">
    <property type="entry name" value="YVTN repeat-like/Quinoprotein amine dehydrogenase"/>
    <property type="match status" value="1"/>
</dbReference>
<dbReference type="GO" id="GO:0000472">
    <property type="term" value="P:endonucleolytic cleavage to generate mature 5'-end of SSU-rRNA from (SSU-rRNA, 5.8S rRNA, LSU-rRNA)"/>
    <property type="evidence" value="ECO:0007669"/>
    <property type="project" value="TreeGrafter"/>
</dbReference>
<evidence type="ECO:0000256" key="1">
    <source>
        <dbReference type="ARBA" id="ARBA00004604"/>
    </source>
</evidence>
<dbReference type="InterPro" id="IPR013934">
    <property type="entry name" value="Utp13_C"/>
</dbReference>
<keyword evidence="4" id="KW-0539">Nucleus</keyword>
<feature type="repeat" description="WD" evidence="5">
    <location>
        <begin position="138"/>
        <end position="179"/>
    </location>
</feature>
<dbReference type="SUPFAM" id="SSF50978">
    <property type="entry name" value="WD40 repeat-like"/>
    <property type="match status" value="2"/>
</dbReference>
<reference evidence="8" key="1">
    <citation type="submission" date="2016-11" db="UniProtKB">
        <authorList>
            <consortium name="WormBaseParasite"/>
        </authorList>
    </citation>
    <scope>IDENTIFICATION</scope>
</reference>
<dbReference type="Gene3D" id="2.130.10.10">
    <property type="entry name" value="YVTN repeat-like/Quinoprotein amine dehydrogenase"/>
    <property type="match status" value="4"/>
</dbReference>
<evidence type="ECO:0000313" key="8">
    <source>
        <dbReference type="WBParaSite" id="L893_g7055.t1"/>
    </source>
</evidence>
<feature type="repeat" description="WD" evidence="5">
    <location>
        <begin position="449"/>
        <end position="485"/>
    </location>
</feature>
<dbReference type="PROSITE" id="PS50294">
    <property type="entry name" value="WD_REPEATS_REGION"/>
    <property type="match status" value="5"/>
</dbReference>
<evidence type="ECO:0000259" key="6">
    <source>
        <dbReference type="Pfam" id="PF08625"/>
    </source>
</evidence>
<dbReference type="GO" id="GO:0034511">
    <property type="term" value="F:U3 snoRNA binding"/>
    <property type="evidence" value="ECO:0007669"/>
    <property type="project" value="TreeGrafter"/>
</dbReference>
<evidence type="ECO:0000256" key="3">
    <source>
        <dbReference type="ARBA" id="ARBA00022737"/>
    </source>
</evidence>
<evidence type="ECO:0000313" key="7">
    <source>
        <dbReference type="Proteomes" id="UP000095287"/>
    </source>
</evidence>
<dbReference type="InterPro" id="IPR036322">
    <property type="entry name" value="WD40_repeat_dom_sf"/>
</dbReference>
<feature type="repeat" description="WD" evidence="5">
    <location>
        <begin position="387"/>
        <end position="429"/>
    </location>
</feature>
<dbReference type="SMART" id="SM00320">
    <property type="entry name" value="WD40"/>
    <property type="match status" value="12"/>
</dbReference>
<dbReference type="PRINTS" id="PR00320">
    <property type="entry name" value="GPROTEINBRPT"/>
</dbReference>
<dbReference type="GO" id="GO:0030686">
    <property type="term" value="C:90S preribosome"/>
    <property type="evidence" value="ECO:0007669"/>
    <property type="project" value="TreeGrafter"/>
</dbReference>
<feature type="domain" description="U3 small nucleolar RNA-associated protein 13 C-terminal" evidence="6">
    <location>
        <begin position="692"/>
        <end position="823"/>
    </location>
</feature>